<feature type="transmembrane region" description="Helical" evidence="1">
    <location>
        <begin position="319"/>
        <end position="338"/>
    </location>
</feature>
<feature type="transmembrane region" description="Helical" evidence="1">
    <location>
        <begin position="343"/>
        <end position="360"/>
    </location>
</feature>
<keyword evidence="4" id="KW-1185">Reference proteome</keyword>
<keyword evidence="1" id="KW-1133">Transmembrane helix</keyword>
<dbReference type="InterPro" id="IPR011642">
    <property type="entry name" value="Gate_dom"/>
</dbReference>
<feature type="transmembrane region" description="Helical" evidence="1">
    <location>
        <begin position="427"/>
        <end position="449"/>
    </location>
</feature>
<reference evidence="3 4" key="1">
    <citation type="submission" date="2021-01" db="EMBL/GenBank/DDBJ databases">
        <title>Genomic Encyclopedia of Type Strains, Phase IV (KMG-IV): sequencing the most valuable type-strain genomes for metagenomic binning, comparative biology and taxonomic classification.</title>
        <authorList>
            <person name="Goeker M."/>
        </authorList>
    </citation>
    <scope>NUCLEOTIDE SEQUENCE [LARGE SCALE GENOMIC DNA]</scope>
    <source>
        <strain evidence="3 4">DSM 25540</strain>
    </source>
</reference>
<feature type="transmembrane region" description="Helical" evidence="1">
    <location>
        <begin position="238"/>
        <end position="258"/>
    </location>
</feature>
<evidence type="ECO:0000259" key="2">
    <source>
        <dbReference type="Pfam" id="PF07670"/>
    </source>
</evidence>
<protein>
    <submittedName>
        <fullName evidence="3">Nucleoside recognition membrane protein YjiH</fullName>
    </submittedName>
</protein>
<feature type="transmembrane region" description="Helical" evidence="1">
    <location>
        <begin position="51"/>
        <end position="72"/>
    </location>
</feature>
<feature type="transmembrane region" description="Helical" evidence="1">
    <location>
        <begin position="93"/>
        <end position="114"/>
    </location>
</feature>
<gene>
    <name evidence="3" type="ORF">JOD17_001997</name>
</gene>
<keyword evidence="1" id="KW-0812">Transmembrane</keyword>
<sequence length="450" mass="49653">MNTQVKEASHWRFIIFAILGIGMFLIPIPVGDEVTIGVGIMASYVQGLMGGSIPMIVTILLVISAVGSIIVSKVQPTGLMNNGFIRDLFYVSNVWLVWRILGAIFAIIVIFQIGPSWIWDSATGGEVLGSLVPVLFTWFLFAGLFLPILTEYGLMEFFGTLLRRIVRPLFTAPGRSSVDMIVSWLGSGTVGVLVTMQQYERGFYTGREAAVIATNFNIASIAFSILIVQFLDISHMFIQFYITVCVAGFIAAVITPRIPPLSWKKDKYYERAEQITTEDPVPENTSVFKWGYHKAVTKASDTPSAGVMLKQGTKNVLDIWFGLLPLVMSLGTLALIIAEYTQIFYIISYPFVPLLQLLQIPEASDAAVAVVVGFADMFLPAIVGSGIDSELTRFVIACLSMTQLVYMSEVGVLILRSNLPLNLLDLVLVFIIRTLITLPIIAFMAHFLFF</sequence>
<feature type="transmembrane region" description="Helical" evidence="1">
    <location>
        <begin position="366"/>
        <end position="387"/>
    </location>
</feature>
<name>A0ABS2PBX8_9BACL</name>
<proteinExistence type="predicted"/>
<feature type="transmembrane region" description="Helical" evidence="1">
    <location>
        <begin position="12"/>
        <end position="31"/>
    </location>
</feature>
<accession>A0ABS2PBX8</accession>
<comment type="caution">
    <text evidence="3">The sequence shown here is derived from an EMBL/GenBank/DDBJ whole genome shotgun (WGS) entry which is preliminary data.</text>
</comment>
<feature type="transmembrane region" description="Helical" evidence="1">
    <location>
        <begin position="209"/>
        <end position="231"/>
    </location>
</feature>
<keyword evidence="1" id="KW-0472">Membrane</keyword>
<organism evidence="3 4">
    <name type="scientific">Geomicrobium sediminis</name>
    <dbReference type="NCBI Taxonomy" id="1347788"/>
    <lineage>
        <taxon>Bacteria</taxon>
        <taxon>Bacillati</taxon>
        <taxon>Bacillota</taxon>
        <taxon>Bacilli</taxon>
        <taxon>Bacillales</taxon>
        <taxon>Geomicrobium</taxon>
    </lineage>
</organism>
<feature type="transmembrane region" description="Helical" evidence="1">
    <location>
        <begin position="134"/>
        <end position="155"/>
    </location>
</feature>
<feature type="transmembrane region" description="Helical" evidence="1">
    <location>
        <begin position="176"/>
        <end position="197"/>
    </location>
</feature>
<evidence type="ECO:0000256" key="1">
    <source>
        <dbReference type="SAM" id="Phobius"/>
    </source>
</evidence>
<feature type="transmembrane region" description="Helical" evidence="1">
    <location>
        <begin position="394"/>
        <end position="415"/>
    </location>
</feature>
<dbReference type="Proteomes" id="UP000741863">
    <property type="component" value="Unassembled WGS sequence"/>
</dbReference>
<dbReference type="EMBL" id="JAFBEC010000005">
    <property type="protein sequence ID" value="MBM7632903.1"/>
    <property type="molecule type" value="Genomic_DNA"/>
</dbReference>
<feature type="domain" description="Nucleoside transporter/FeoB GTPase Gate" evidence="2">
    <location>
        <begin position="134"/>
        <end position="232"/>
    </location>
</feature>
<dbReference type="RefSeq" id="WP_204697372.1">
    <property type="nucleotide sequence ID" value="NZ_JAFBEC010000005.1"/>
</dbReference>
<evidence type="ECO:0000313" key="4">
    <source>
        <dbReference type="Proteomes" id="UP000741863"/>
    </source>
</evidence>
<dbReference type="Pfam" id="PF07670">
    <property type="entry name" value="Gate"/>
    <property type="match status" value="1"/>
</dbReference>
<evidence type="ECO:0000313" key="3">
    <source>
        <dbReference type="EMBL" id="MBM7632903.1"/>
    </source>
</evidence>